<keyword evidence="2" id="KW-0560">Oxidoreductase</keyword>
<dbReference type="InterPro" id="IPR042098">
    <property type="entry name" value="TauD-like_sf"/>
</dbReference>
<evidence type="ECO:0000256" key="1">
    <source>
        <dbReference type="ARBA" id="ARBA00001954"/>
    </source>
</evidence>
<comment type="cofactor">
    <cofactor evidence="1">
        <name>Fe(2+)</name>
        <dbReference type="ChEBI" id="CHEBI:29033"/>
    </cofactor>
</comment>
<evidence type="ECO:0000256" key="2">
    <source>
        <dbReference type="ARBA" id="ARBA00023002"/>
    </source>
</evidence>
<dbReference type="EMBL" id="JACOPX010000004">
    <property type="protein sequence ID" value="MBF6032823.1"/>
    <property type="molecule type" value="Genomic_DNA"/>
</dbReference>
<keyword evidence="3" id="KW-0223">Dioxygenase</keyword>
<reference evidence="3 4" key="1">
    <citation type="submission" date="2020-08" db="EMBL/GenBank/DDBJ databases">
        <title>Description of novel Pseudomonas species.</title>
        <authorList>
            <person name="Duman M."/>
            <person name="Mulet M."/>
            <person name="Altun S."/>
            <person name="Saticioglu I.B."/>
            <person name="Lalucat J."/>
            <person name="Garcia-Valdes E."/>
        </authorList>
    </citation>
    <scope>NUCLEOTIDE SEQUENCE [LARGE SCALE GENOMIC DNA]</scope>
    <source>
        <strain evidence="3 4">P155</strain>
    </source>
</reference>
<accession>A0ABS0BHR7</accession>
<dbReference type="Proteomes" id="UP000722111">
    <property type="component" value="Unassembled WGS sequence"/>
</dbReference>
<gene>
    <name evidence="3" type="ORF">H8F23_06125</name>
</gene>
<dbReference type="InterPro" id="IPR050411">
    <property type="entry name" value="AlphaKG_dependent_hydroxylases"/>
</dbReference>
<organism evidence="3 4">
    <name type="scientific">Pseudomonas neuropathica</name>
    <dbReference type="NCBI Taxonomy" id="2730425"/>
    <lineage>
        <taxon>Bacteria</taxon>
        <taxon>Pseudomonadati</taxon>
        <taxon>Pseudomonadota</taxon>
        <taxon>Gammaproteobacteria</taxon>
        <taxon>Pseudomonadales</taxon>
        <taxon>Pseudomonadaceae</taxon>
        <taxon>Pseudomonas</taxon>
    </lineage>
</organism>
<evidence type="ECO:0000313" key="4">
    <source>
        <dbReference type="Proteomes" id="UP000722111"/>
    </source>
</evidence>
<sequence>MNGYAFTRTFLPKSSTQEIAIRLGSILDPQKIAPGHGIATVQTLKPRESSDLDLQTYGGVYGRNEFPLHSDYAHWGSPPHFLMLRCLEGTPSVSTYLLPASDILEHADGLAERAVVVPRRAQPGRMLCPMPVCFRDGGYAGLRWDYLFLKPLNQAAIRVGESIKSIQDIRRIDVCLADPGDTLIIDNWRMLHGRSSVPSATHRRLERIYVSKLWEQ</sequence>
<dbReference type="SUPFAM" id="SSF51197">
    <property type="entry name" value="Clavaminate synthase-like"/>
    <property type="match status" value="1"/>
</dbReference>
<name>A0ABS0BHR7_9PSED</name>
<protein>
    <submittedName>
        <fullName evidence="3">TauD/TfdA family dioxygenase</fullName>
    </submittedName>
</protein>
<proteinExistence type="predicted"/>
<dbReference type="PANTHER" id="PTHR10696">
    <property type="entry name" value="GAMMA-BUTYROBETAINE HYDROXYLASE-RELATED"/>
    <property type="match status" value="1"/>
</dbReference>
<dbReference type="Gene3D" id="3.60.130.10">
    <property type="entry name" value="Clavaminate synthase-like"/>
    <property type="match status" value="1"/>
</dbReference>
<dbReference type="GO" id="GO:0051213">
    <property type="term" value="F:dioxygenase activity"/>
    <property type="evidence" value="ECO:0007669"/>
    <property type="project" value="UniProtKB-KW"/>
</dbReference>
<evidence type="ECO:0000313" key="3">
    <source>
        <dbReference type="EMBL" id="MBF6032823.1"/>
    </source>
</evidence>
<comment type="caution">
    <text evidence="3">The sequence shown here is derived from an EMBL/GenBank/DDBJ whole genome shotgun (WGS) entry which is preliminary data.</text>
</comment>
<dbReference type="PANTHER" id="PTHR10696:SF56">
    <property type="entry name" value="TAUD_TFDA-LIKE DOMAIN-CONTAINING PROTEIN"/>
    <property type="match status" value="1"/>
</dbReference>
<keyword evidence="4" id="KW-1185">Reference proteome</keyword>